<keyword evidence="6" id="KW-0812">Transmembrane</keyword>
<evidence type="ECO:0000256" key="1">
    <source>
        <dbReference type="ARBA" id="ARBA00004370"/>
    </source>
</evidence>
<feature type="domain" description="Methyl-accepting transducer" evidence="7">
    <location>
        <begin position="279"/>
        <end position="508"/>
    </location>
</feature>
<dbReference type="Pfam" id="PF00015">
    <property type="entry name" value="MCPsignal"/>
    <property type="match status" value="1"/>
</dbReference>
<dbReference type="PROSITE" id="PS50885">
    <property type="entry name" value="HAMP"/>
    <property type="match status" value="1"/>
</dbReference>
<dbReference type="PATRIC" id="fig|1457173.3.peg.1502"/>
<dbReference type="InterPro" id="IPR051310">
    <property type="entry name" value="MCP_chemotaxis"/>
</dbReference>
<protein>
    <submittedName>
        <fullName evidence="9">Chemotaxis protein</fullName>
    </submittedName>
</protein>
<evidence type="ECO:0000256" key="4">
    <source>
        <dbReference type="PROSITE-ProRule" id="PRU00284"/>
    </source>
</evidence>
<dbReference type="SMART" id="SM00283">
    <property type="entry name" value="MA"/>
    <property type="match status" value="1"/>
</dbReference>
<sequence length="594" mass="62958">MFLANMRMATKLGAGFALVTLLTLALGSISLWQMRQMDASTRAVVQHAMPSVVDVSSLRELWSRLRRAEAGILNVNSVAEVDGYVAQITRVQEEIQAHERSYESLARQPQEQQLWERYQQLRGQYAQTHASFVQQARDKDYSQPEGDLLLGDAVTNFYVGTAEPAFVNLLDALGQLSSVNREQADQTAQEATRSYQFAVTWVLLGMGLSAAVALVWGWWITRTVTVPVKQAVHAALQIAEGDLTQDIPRGGRDEMGVLLQELVSMRDKLERVVSHVRTNAQGVLTSSEQIASGNADLSGRTEEQASALQQTAASMEQMSSTVRHNADSAAQANQLAMNASQVAARGGDVVARVVDTMKGIDASSQKIADIIGVIDGIAFQTNILALNAAVEAARAGEQGRGFAVVAGEVRALAGRSADAAKEIKLLITESVDRVGQGSHLVAEAGATMQEVVTAIRHVSDLVGEISAASKEQSQGVGQVSDAIAQMDQVTQQNAALVEESAAAALGLQHQAKQLVDAVSSFKVKPAQAAVLSHTAARPVALPAQAVPRTASVALASAAPAAPGGRTRAVAEAAPVPAAKPALAVTAREDDWESF</sequence>
<organism evidence="9 10">
    <name type="scientific">Comamonas aquatica DA1877</name>
    <dbReference type="NCBI Taxonomy" id="1457173"/>
    <lineage>
        <taxon>Bacteria</taxon>
        <taxon>Pseudomonadati</taxon>
        <taxon>Pseudomonadota</taxon>
        <taxon>Betaproteobacteria</taxon>
        <taxon>Burkholderiales</taxon>
        <taxon>Comamonadaceae</taxon>
        <taxon>Comamonas</taxon>
    </lineage>
</organism>
<dbReference type="GO" id="GO:0005886">
    <property type="term" value="C:plasma membrane"/>
    <property type="evidence" value="ECO:0007669"/>
    <property type="project" value="TreeGrafter"/>
</dbReference>
<dbReference type="GO" id="GO:0007165">
    <property type="term" value="P:signal transduction"/>
    <property type="evidence" value="ECO:0007669"/>
    <property type="project" value="UniProtKB-KW"/>
</dbReference>
<accession>A0A014MFD3</accession>
<evidence type="ECO:0000259" key="7">
    <source>
        <dbReference type="PROSITE" id="PS50111"/>
    </source>
</evidence>
<dbReference type="CDD" id="cd06225">
    <property type="entry name" value="HAMP"/>
    <property type="match status" value="1"/>
</dbReference>
<dbReference type="InterPro" id="IPR003660">
    <property type="entry name" value="HAMP_dom"/>
</dbReference>
<reference evidence="9 10" key="1">
    <citation type="submission" date="2014-01" db="EMBL/GenBank/DDBJ databases">
        <title>Interspecies Systems Biology Uncovers Metabolites Affecting C. elegans Gene Expression and Life History Traits.</title>
        <authorList>
            <person name="Watson E."/>
            <person name="Macneil L.T."/>
            <person name="Ritter A.D."/>
            <person name="Yilmaz L.S."/>
            <person name="Rosebrock A.P."/>
            <person name="Caudy A.A."/>
            <person name="Walhout A.J."/>
        </authorList>
    </citation>
    <scope>NUCLEOTIDE SEQUENCE [LARGE SCALE GENOMIC DNA]</scope>
    <source>
        <strain evidence="9 10">DA1877</strain>
    </source>
</reference>
<dbReference type="FunFam" id="1.10.287.950:FF:000001">
    <property type="entry name" value="Methyl-accepting chemotaxis sensory transducer"/>
    <property type="match status" value="1"/>
</dbReference>
<dbReference type="GO" id="GO:0004888">
    <property type="term" value="F:transmembrane signaling receptor activity"/>
    <property type="evidence" value="ECO:0007669"/>
    <property type="project" value="InterPro"/>
</dbReference>
<keyword evidence="6" id="KW-1133">Transmembrane helix</keyword>
<dbReference type="STRING" id="225991.MA05_08085"/>
<keyword evidence="10" id="KW-1185">Reference proteome</keyword>
<dbReference type="CDD" id="cd11386">
    <property type="entry name" value="MCP_signal"/>
    <property type="match status" value="1"/>
</dbReference>
<name>A0A014MFD3_9BURK</name>
<feature type="transmembrane region" description="Helical" evidence="6">
    <location>
        <begin position="198"/>
        <end position="220"/>
    </location>
</feature>
<keyword evidence="5" id="KW-0175">Coiled coil</keyword>
<evidence type="ECO:0000256" key="2">
    <source>
        <dbReference type="ARBA" id="ARBA00022481"/>
    </source>
</evidence>
<feature type="coiled-coil region" evidence="5">
    <location>
        <begin position="81"/>
        <end position="108"/>
    </location>
</feature>
<dbReference type="Gene3D" id="1.10.287.950">
    <property type="entry name" value="Methyl-accepting chemotaxis protein"/>
    <property type="match status" value="1"/>
</dbReference>
<dbReference type="InterPro" id="IPR004090">
    <property type="entry name" value="Chemotax_Me-accpt_rcpt"/>
</dbReference>
<feature type="domain" description="HAMP" evidence="8">
    <location>
        <begin position="222"/>
        <end position="274"/>
    </location>
</feature>
<dbReference type="SMART" id="SM00304">
    <property type="entry name" value="HAMP"/>
    <property type="match status" value="1"/>
</dbReference>
<evidence type="ECO:0000259" key="8">
    <source>
        <dbReference type="PROSITE" id="PS50885"/>
    </source>
</evidence>
<dbReference type="PRINTS" id="PR00260">
    <property type="entry name" value="CHEMTRNSDUCR"/>
</dbReference>
<dbReference type="AlphaFoldDB" id="A0A014MFD3"/>
<dbReference type="InterPro" id="IPR004089">
    <property type="entry name" value="MCPsignal_dom"/>
</dbReference>
<evidence type="ECO:0000313" key="10">
    <source>
        <dbReference type="Proteomes" id="UP000020766"/>
    </source>
</evidence>
<comment type="subcellular location">
    <subcellularLocation>
        <location evidence="1">Membrane</location>
    </subcellularLocation>
</comment>
<dbReference type="RefSeq" id="WP_043382188.1">
    <property type="nucleotide sequence ID" value="NZ_JBOK01000007.1"/>
</dbReference>
<keyword evidence="2" id="KW-0488">Methylation</keyword>
<dbReference type="InterPro" id="IPR024478">
    <property type="entry name" value="HlyB_4HB_MCP"/>
</dbReference>
<keyword evidence="4" id="KW-0807">Transducer</keyword>
<comment type="caution">
    <text evidence="9">The sequence shown here is derived from an EMBL/GenBank/DDBJ whole genome shotgun (WGS) entry which is preliminary data.</text>
</comment>
<proteinExistence type="inferred from homology"/>
<evidence type="ECO:0000313" key="9">
    <source>
        <dbReference type="EMBL" id="EXU80461.1"/>
    </source>
</evidence>
<gene>
    <name evidence="9" type="ORF">AX13_16250</name>
</gene>
<dbReference type="Pfam" id="PF00672">
    <property type="entry name" value="HAMP"/>
    <property type="match status" value="1"/>
</dbReference>
<dbReference type="PROSITE" id="PS50111">
    <property type="entry name" value="CHEMOTAXIS_TRANSDUC_2"/>
    <property type="match status" value="1"/>
</dbReference>
<keyword evidence="6" id="KW-0472">Membrane</keyword>
<dbReference type="Pfam" id="PF12729">
    <property type="entry name" value="4HB_MCP_1"/>
    <property type="match status" value="1"/>
</dbReference>
<dbReference type="PANTHER" id="PTHR43531">
    <property type="entry name" value="PROTEIN ICFG"/>
    <property type="match status" value="1"/>
</dbReference>
<comment type="similarity">
    <text evidence="3">Belongs to the methyl-accepting chemotaxis (MCP) protein family.</text>
</comment>
<evidence type="ECO:0000256" key="6">
    <source>
        <dbReference type="SAM" id="Phobius"/>
    </source>
</evidence>
<dbReference type="Proteomes" id="UP000020766">
    <property type="component" value="Unassembled WGS sequence"/>
</dbReference>
<dbReference type="GO" id="GO:0006935">
    <property type="term" value="P:chemotaxis"/>
    <property type="evidence" value="ECO:0007669"/>
    <property type="project" value="InterPro"/>
</dbReference>
<evidence type="ECO:0000256" key="5">
    <source>
        <dbReference type="SAM" id="Coils"/>
    </source>
</evidence>
<dbReference type="PANTHER" id="PTHR43531:SF14">
    <property type="entry name" value="METHYL-ACCEPTING CHEMOTAXIS PROTEIN I-RELATED"/>
    <property type="match status" value="1"/>
</dbReference>
<dbReference type="EMBL" id="JBOK01000007">
    <property type="protein sequence ID" value="EXU80461.1"/>
    <property type="molecule type" value="Genomic_DNA"/>
</dbReference>
<dbReference type="SUPFAM" id="SSF58104">
    <property type="entry name" value="Methyl-accepting chemotaxis protein (MCP) signaling domain"/>
    <property type="match status" value="1"/>
</dbReference>
<evidence type="ECO:0000256" key="3">
    <source>
        <dbReference type="ARBA" id="ARBA00029447"/>
    </source>
</evidence>